<sequence length="98" mass="9769">MFDNTPGRYEAPADPSAISPKVLVGLLVGLSLTALSAALAAITPETLAALGPFAVPAALGLAAAGQALAGYMKRDPARTGAPLPAEERPEAPDYGPMG</sequence>
<feature type="region of interest" description="Disordered" evidence="1">
    <location>
        <begin position="75"/>
        <end position="98"/>
    </location>
</feature>
<gene>
    <name evidence="3" type="primary">28</name>
    <name evidence="3" type="ORF">SEA_PRAIRIE_28</name>
</gene>
<keyword evidence="4" id="KW-1185">Reference proteome</keyword>
<keyword evidence="2" id="KW-1133">Transmembrane helix</keyword>
<protein>
    <submittedName>
        <fullName evidence="3">Membrane protein</fullName>
    </submittedName>
</protein>
<keyword evidence="2" id="KW-0812">Transmembrane</keyword>
<name>A0A8A5LK97_9CAUD</name>
<feature type="transmembrane region" description="Helical" evidence="2">
    <location>
        <begin position="22"/>
        <end position="42"/>
    </location>
</feature>
<proteinExistence type="predicted"/>
<evidence type="ECO:0000256" key="2">
    <source>
        <dbReference type="SAM" id="Phobius"/>
    </source>
</evidence>
<dbReference type="EMBL" id="MW601223">
    <property type="protein sequence ID" value="QTF82125.1"/>
    <property type="molecule type" value="Genomic_DNA"/>
</dbReference>
<accession>A0A8A5LK97</accession>
<keyword evidence="2" id="KW-0472">Membrane</keyword>
<evidence type="ECO:0000313" key="3">
    <source>
        <dbReference type="EMBL" id="QTF82125.1"/>
    </source>
</evidence>
<reference evidence="3" key="1">
    <citation type="submission" date="2021-02" db="EMBL/GenBank/DDBJ databases">
        <authorList>
            <person name="Johnson B.J."/>
            <person name="Isenhart S.H."/>
            <person name="Brown D.K."/>
            <person name="Kleven A.S."/>
            <person name="Bohn B.R."/>
            <person name="Martinez L.A."/>
            <person name="Garcia C.A."/>
            <person name="Zack K.M."/>
            <person name="Garlena R.A."/>
            <person name="Russell D.A."/>
            <person name="Jacobs-Sera D."/>
            <person name="Hatfull G.F."/>
        </authorList>
    </citation>
    <scope>NUCLEOTIDE SEQUENCE</scope>
</reference>
<feature type="transmembrane region" description="Helical" evidence="2">
    <location>
        <begin position="48"/>
        <end position="69"/>
    </location>
</feature>
<organism evidence="3 4">
    <name type="scientific">Arthrobacter phage Prairie</name>
    <dbReference type="NCBI Taxonomy" id="2816463"/>
    <lineage>
        <taxon>Viruses</taxon>
        <taxon>Duplodnaviria</taxon>
        <taxon>Heunggongvirae</taxon>
        <taxon>Uroviricota</taxon>
        <taxon>Caudoviricetes</taxon>
        <taxon>Berryhillviridae</taxon>
        <taxon>Lilmacvirus</taxon>
        <taxon>Lilmacvirus prairie</taxon>
    </lineage>
</organism>
<evidence type="ECO:0000313" key="4">
    <source>
        <dbReference type="Proteomes" id="UP000664925"/>
    </source>
</evidence>
<dbReference type="Proteomes" id="UP000664925">
    <property type="component" value="Segment"/>
</dbReference>
<evidence type="ECO:0000256" key="1">
    <source>
        <dbReference type="SAM" id="MobiDB-lite"/>
    </source>
</evidence>